<dbReference type="EMBL" id="WVTB01000013">
    <property type="protein sequence ID" value="KAF3810095.1"/>
    <property type="molecule type" value="Genomic_DNA"/>
</dbReference>
<reference evidence="4" key="1">
    <citation type="journal article" date="2020" name="Phytopathology">
        <title>Genome sequence and comparative analysis of Colletotrichum gloeosporioides isolated from Liriodendron leaves.</title>
        <authorList>
            <person name="Fu F.F."/>
            <person name="Hao Z."/>
            <person name="Wang P."/>
            <person name="Lu Y."/>
            <person name="Xue L.J."/>
            <person name="Wei G."/>
            <person name="Tian Y."/>
            <person name="Baishi H."/>
            <person name="Xu H."/>
            <person name="Shi J."/>
            <person name="Cheng T."/>
            <person name="Wang G."/>
            <person name="Yi Y."/>
            <person name="Chen J."/>
        </authorList>
    </citation>
    <scope>NUCLEOTIDE SEQUENCE</scope>
    <source>
        <strain evidence="4">Lc1</strain>
    </source>
</reference>
<dbReference type="PRINTS" id="PR00755">
    <property type="entry name" value="AFLATOXINBRP"/>
</dbReference>
<dbReference type="GeneID" id="69009708"/>
<dbReference type="SMART" id="SM00066">
    <property type="entry name" value="GAL4"/>
    <property type="match status" value="1"/>
</dbReference>
<feature type="region of interest" description="Disordered" evidence="2">
    <location>
        <begin position="96"/>
        <end position="122"/>
    </location>
</feature>
<evidence type="ECO:0000313" key="5">
    <source>
        <dbReference type="Proteomes" id="UP000613401"/>
    </source>
</evidence>
<dbReference type="PROSITE" id="PS00463">
    <property type="entry name" value="ZN2_CY6_FUNGAL_1"/>
    <property type="match status" value="1"/>
</dbReference>
<dbReference type="PANTHER" id="PTHR47784">
    <property type="entry name" value="STEROL UPTAKE CONTROL PROTEIN 2"/>
    <property type="match status" value="1"/>
</dbReference>
<evidence type="ECO:0000313" key="4">
    <source>
        <dbReference type="EMBL" id="KAF3810095.1"/>
    </source>
</evidence>
<dbReference type="Proteomes" id="UP000613401">
    <property type="component" value="Unassembled WGS sequence"/>
</dbReference>
<dbReference type="GO" id="GO:0008270">
    <property type="term" value="F:zinc ion binding"/>
    <property type="evidence" value="ECO:0007669"/>
    <property type="project" value="InterPro"/>
</dbReference>
<keyword evidence="5" id="KW-1185">Reference proteome</keyword>
<reference evidence="4" key="2">
    <citation type="submission" date="2020-03" db="EMBL/GenBank/DDBJ databases">
        <authorList>
            <person name="Fu F.-F."/>
            <person name="Chen J."/>
        </authorList>
    </citation>
    <scope>NUCLEOTIDE SEQUENCE</scope>
    <source>
        <strain evidence="4">Lc1</strain>
    </source>
</reference>
<name>A0A8H4FPX2_COLGL</name>
<keyword evidence="1" id="KW-0539">Nucleus</keyword>
<dbReference type="InterPro" id="IPR001138">
    <property type="entry name" value="Zn2Cys6_DnaBD"/>
</dbReference>
<protein>
    <recommendedName>
        <fullName evidence="3">Zn(2)-C6 fungal-type domain-containing protein</fullName>
    </recommendedName>
</protein>
<dbReference type="RefSeq" id="XP_045269254.1">
    <property type="nucleotide sequence ID" value="XM_045402636.1"/>
</dbReference>
<dbReference type="AlphaFoldDB" id="A0A8H4FPX2"/>
<gene>
    <name evidence="4" type="ORF">GCG54_00002546</name>
</gene>
<dbReference type="SUPFAM" id="SSF57701">
    <property type="entry name" value="Zn2/Cys6 DNA-binding domain"/>
    <property type="match status" value="1"/>
</dbReference>
<dbReference type="InterPro" id="IPR053157">
    <property type="entry name" value="Sterol_Uptake_Regulator"/>
</dbReference>
<dbReference type="Gene3D" id="4.10.240.10">
    <property type="entry name" value="Zn(2)-C6 fungal-type DNA-binding domain"/>
    <property type="match status" value="1"/>
</dbReference>
<feature type="domain" description="Zn(2)-C6 fungal-type" evidence="3">
    <location>
        <begin position="56"/>
        <end position="86"/>
    </location>
</feature>
<dbReference type="GO" id="GO:0001228">
    <property type="term" value="F:DNA-binding transcription activator activity, RNA polymerase II-specific"/>
    <property type="evidence" value="ECO:0007669"/>
    <property type="project" value="TreeGrafter"/>
</dbReference>
<accession>A0A8H4FPX2</accession>
<dbReference type="Pfam" id="PF00172">
    <property type="entry name" value="Zn_clus"/>
    <property type="match status" value="1"/>
</dbReference>
<evidence type="ECO:0000259" key="3">
    <source>
        <dbReference type="PROSITE" id="PS50048"/>
    </source>
</evidence>
<evidence type="ECO:0000256" key="1">
    <source>
        <dbReference type="ARBA" id="ARBA00023242"/>
    </source>
</evidence>
<dbReference type="PANTHER" id="PTHR47784:SF7">
    <property type="entry name" value="ZN(II)2CYS6 TRANSCRIPTION FACTOR (EUROFUNG)"/>
    <property type="match status" value="1"/>
</dbReference>
<evidence type="ECO:0000256" key="2">
    <source>
        <dbReference type="SAM" id="MobiDB-lite"/>
    </source>
</evidence>
<dbReference type="CDD" id="cd00067">
    <property type="entry name" value="GAL4"/>
    <property type="match status" value="1"/>
</dbReference>
<organism evidence="4 5">
    <name type="scientific">Colletotrichum gloeosporioides</name>
    <name type="common">Anthracnose fungus</name>
    <name type="synonym">Glomerella cingulata</name>
    <dbReference type="NCBI Taxonomy" id="474922"/>
    <lineage>
        <taxon>Eukaryota</taxon>
        <taxon>Fungi</taxon>
        <taxon>Dikarya</taxon>
        <taxon>Ascomycota</taxon>
        <taxon>Pezizomycotina</taxon>
        <taxon>Sordariomycetes</taxon>
        <taxon>Hypocreomycetidae</taxon>
        <taxon>Glomerellales</taxon>
        <taxon>Glomerellaceae</taxon>
        <taxon>Colletotrichum</taxon>
        <taxon>Colletotrichum gloeosporioides species complex</taxon>
    </lineage>
</organism>
<sequence length="177" mass="20166">MNKIPSRRRDDDEEPAEELHRQRDRRSTTTSENDDPVKQRRGGGGPRKGHTKSRNGCIGCKRRRVKCSERRPECEGCLRMGLVCEWAWPAKRHLEASSGRRRMVTRGAGESSSGDGEDEERETVMVMDPRPVFGMEDLRFFQHFVLDAIPPLPVGGGEVWRGVARMAHEVSFVCFSR</sequence>
<feature type="compositionally biased region" description="Basic and acidic residues" evidence="2">
    <location>
        <begin position="17"/>
        <end position="27"/>
    </location>
</feature>
<dbReference type="PROSITE" id="PS50048">
    <property type="entry name" value="ZN2_CY6_FUNGAL_2"/>
    <property type="match status" value="1"/>
</dbReference>
<feature type="region of interest" description="Disordered" evidence="2">
    <location>
        <begin position="1"/>
        <end position="55"/>
    </location>
</feature>
<dbReference type="InterPro" id="IPR036864">
    <property type="entry name" value="Zn2-C6_fun-type_DNA-bd_sf"/>
</dbReference>
<proteinExistence type="predicted"/>
<comment type="caution">
    <text evidence="4">The sequence shown here is derived from an EMBL/GenBank/DDBJ whole genome shotgun (WGS) entry which is preliminary data.</text>
</comment>